<organism evidence="2 3">
    <name type="scientific">Vairimorpha ceranae</name>
    <dbReference type="NCBI Taxonomy" id="40302"/>
    <lineage>
        <taxon>Eukaryota</taxon>
        <taxon>Fungi</taxon>
        <taxon>Fungi incertae sedis</taxon>
        <taxon>Microsporidia</taxon>
        <taxon>Nosematidae</taxon>
        <taxon>Vairimorpha</taxon>
    </lineage>
</organism>
<dbReference type="Proteomes" id="UP000034350">
    <property type="component" value="Unassembled WGS sequence"/>
</dbReference>
<dbReference type="RefSeq" id="XP_024330770.1">
    <property type="nucleotide sequence ID" value="XM_024475274.1"/>
</dbReference>
<comment type="caution">
    <text evidence="2">The sequence shown here is derived from an EMBL/GenBank/DDBJ whole genome shotgun (WGS) entry which is preliminary data.</text>
</comment>
<sequence>MVQLNASKIILIVLVILICFLLGYFVDNSRRNYYKKPNNSIFDDLSNINMSSDIENNLDNNSEGCINDCLPKLEKICKENQTAILNAVEKVDDVNNQFLCKEDEKVESYKFDKINLQQNFKTLTNKEDSSIIAENSKNTFLLNKQPATEDFSLFRGEKEKFLVFDVLFNNSFNNVIVCNVKNTLTNFLSCIQITSNIPLKLLLKKYTPCFISMFVYNFFYEVKQSEIIIQNFIDDVCYIGTPICNSIFKLLDPNYKCNLVGEESLISNFKYLDSDINVIIKFLRYFLSKKNTKPCLNLHEEVDGKEYLFFKSASEDTVWYKTVIECLSKNKLLACIHEDKIFIAKEFYSGYFSTLDFLIYIYGNLLAEMITGKKMNI</sequence>
<keyword evidence="1" id="KW-0472">Membrane</keyword>
<gene>
    <name evidence="2" type="ORF">AAJ76_3500019951</name>
</gene>
<dbReference type="VEuPathDB" id="MicrosporidiaDB:AAJ76_3500019951"/>
<keyword evidence="1" id="KW-1133">Transmembrane helix</keyword>
<dbReference type="VEuPathDB" id="MicrosporidiaDB:NCER_101145"/>
<dbReference type="EMBL" id="JPQZ01000035">
    <property type="protein sequence ID" value="KKO75028.1"/>
    <property type="molecule type" value="Genomic_DNA"/>
</dbReference>
<feature type="transmembrane region" description="Helical" evidence="1">
    <location>
        <begin position="6"/>
        <end position="26"/>
    </location>
</feature>
<evidence type="ECO:0000313" key="3">
    <source>
        <dbReference type="Proteomes" id="UP000034350"/>
    </source>
</evidence>
<dbReference type="VEuPathDB" id="MicrosporidiaDB:G9O61_00g018900"/>
<reference evidence="2 3" key="1">
    <citation type="journal article" date="2015" name="Environ. Microbiol.">
        <title>Genome analyses suggest the presence of polyploidy and recent human-driven expansions in eight global populations of the honeybee pathogen Nosema ceranae.</title>
        <authorList>
            <person name="Pelin A."/>
            <person name="Selman M."/>
            <person name="Aris-Brosou S."/>
            <person name="Farinelli L."/>
            <person name="Corradi N."/>
        </authorList>
    </citation>
    <scope>NUCLEOTIDE SEQUENCE [LARGE SCALE GENOMIC DNA]</scope>
    <source>
        <strain evidence="2 3">PA08 1199</strain>
    </source>
</reference>
<accession>A0A0F9WPZ6</accession>
<name>A0A0F9WPZ6_9MICR</name>
<keyword evidence="3" id="KW-1185">Reference proteome</keyword>
<evidence type="ECO:0000256" key="1">
    <source>
        <dbReference type="SAM" id="Phobius"/>
    </source>
</evidence>
<proteinExistence type="predicted"/>
<evidence type="ECO:0000313" key="2">
    <source>
        <dbReference type="EMBL" id="KKO75028.1"/>
    </source>
</evidence>
<dbReference type="GeneID" id="36320209"/>
<protein>
    <submittedName>
        <fullName evidence="2">Uncharacterized protein</fullName>
    </submittedName>
</protein>
<dbReference type="AlphaFoldDB" id="A0A0F9WPZ6"/>
<keyword evidence="1" id="KW-0812">Transmembrane</keyword>